<evidence type="ECO:0000313" key="2">
    <source>
        <dbReference type="Proteomes" id="UP000226037"/>
    </source>
</evidence>
<keyword evidence="2" id="KW-1185">Reference proteome</keyword>
<sequence length="82" mass="8733">MTAKSASQIIPGKLVDFIQREGGALAVSYNPELTTDDKWTAALHFGKEAEDSDMVGGAAYGVGQTFYEAFGGMMRELGELPS</sequence>
<evidence type="ECO:0000313" key="1">
    <source>
        <dbReference type="EMBL" id="ASZ74798.1"/>
    </source>
</evidence>
<name>A0A249XSV3_9CAUD</name>
<gene>
    <name evidence="1" type="ORF">SEA_PHABBA_261</name>
</gene>
<dbReference type="EMBL" id="MF668280">
    <property type="protein sequence ID" value="ASZ74798.1"/>
    <property type="molecule type" value="Genomic_DNA"/>
</dbReference>
<accession>A0A249XSV3</accession>
<proteinExistence type="predicted"/>
<organism evidence="1 2">
    <name type="scientific">Mycobacterium phage Phabba</name>
    <dbReference type="NCBI Taxonomy" id="2027899"/>
    <lineage>
        <taxon>Viruses</taxon>
        <taxon>Duplodnaviria</taxon>
        <taxon>Heunggongvirae</taxon>
        <taxon>Uroviricota</taxon>
        <taxon>Caudoviricetes</taxon>
        <taxon>Ceeclamvirinae</taxon>
        <taxon>Myrnavirus</taxon>
        <taxon>Myrnavirus phabba</taxon>
        <taxon>Myranavirus phabba</taxon>
    </lineage>
</organism>
<reference evidence="2" key="1">
    <citation type="submission" date="2017-08" db="EMBL/GenBank/DDBJ databases">
        <authorList>
            <person name="de Groot N.N."/>
        </authorList>
    </citation>
    <scope>NUCLEOTIDE SEQUENCE [LARGE SCALE GENOMIC DNA]</scope>
</reference>
<dbReference type="Proteomes" id="UP000226037">
    <property type="component" value="Segment"/>
</dbReference>
<protein>
    <submittedName>
        <fullName evidence="1">Uncharacterized protein</fullName>
    </submittedName>
</protein>